<dbReference type="VEuPathDB" id="FungiDB:PV06_03629"/>
<feature type="domain" description="Nudix hydrolase" evidence="3">
    <location>
        <begin position="39"/>
        <end position="181"/>
    </location>
</feature>
<dbReference type="InterPro" id="IPR015797">
    <property type="entry name" value="NUDIX_hydrolase-like_dom_sf"/>
</dbReference>
<keyword evidence="1" id="KW-0378">Hydrolase</keyword>
<dbReference type="GO" id="GO:0016787">
    <property type="term" value="F:hydrolase activity"/>
    <property type="evidence" value="ECO:0007669"/>
    <property type="project" value="UniProtKB-KW"/>
</dbReference>
<evidence type="ECO:0000259" key="3">
    <source>
        <dbReference type="PROSITE" id="PS51462"/>
    </source>
</evidence>
<evidence type="ECO:0000313" key="4">
    <source>
        <dbReference type="EMBL" id="KIW45227.1"/>
    </source>
</evidence>
<reference evidence="4 5" key="1">
    <citation type="submission" date="2015-01" db="EMBL/GenBank/DDBJ databases">
        <title>The Genome Sequence of Exophiala oligosperma CBS72588.</title>
        <authorList>
            <consortium name="The Broad Institute Genomics Platform"/>
            <person name="Cuomo C."/>
            <person name="de Hoog S."/>
            <person name="Gorbushina A."/>
            <person name="Stielow B."/>
            <person name="Teixiera M."/>
            <person name="Abouelleil A."/>
            <person name="Chapman S.B."/>
            <person name="Priest M."/>
            <person name="Young S.K."/>
            <person name="Wortman J."/>
            <person name="Nusbaum C."/>
            <person name="Birren B."/>
        </authorList>
    </citation>
    <scope>NUCLEOTIDE SEQUENCE [LARGE SCALE GENOMIC DNA]</scope>
    <source>
        <strain evidence="4 5">CBS 72588</strain>
    </source>
</reference>
<dbReference type="HOGENOM" id="CLU_067850_0_0_1"/>
<proteinExistence type="predicted"/>
<dbReference type="PROSITE" id="PS51462">
    <property type="entry name" value="NUDIX"/>
    <property type="match status" value="1"/>
</dbReference>
<accession>A0A0D2C5X4</accession>
<dbReference type="PANTHER" id="PTHR43736">
    <property type="entry name" value="ADP-RIBOSE PYROPHOSPHATASE"/>
    <property type="match status" value="1"/>
</dbReference>
<feature type="region of interest" description="Disordered" evidence="2">
    <location>
        <begin position="1"/>
        <end position="21"/>
    </location>
</feature>
<dbReference type="EMBL" id="KN847334">
    <property type="protein sequence ID" value="KIW45227.1"/>
    <property type="molecule type" value="Genomic_DNA"/>
</dbReference>
<evidence type="ECO:0000256" key="2">
    <source>
        <dbReference type="SAM" id="MobiDB-lite"/>
    </source>
</evidence>
<sequence length="195" mass="22225">MSGIREPLLPPHDFRIDPSASPFTDSQAAYLSKHPDPQYDYIATGALVFDTSENPSLPRILLIQRSPDDSMPDRWELPGGGCEDEDESILHTVARELWEEAGLRAKSISRPVGKAHIFSSRSGKKICKFNFPVEAAKDRQGRLDVRLNPNEHQRYVWATEEEVRARQSGGMELSFTFEELEHTIIEAFQETQKWE</sequence>
<dbReference type="Proteomes" id="UP000053342">
    <property type="component" value="Unassembled WGS sequence"/>
</dbReference>
<organism evidence="4 5">
    <name type="scientific">Exophiala oligosperma</name>
    <dbReference type="NCBI Taxonomy" id="215243"/>
    <lineage>
        <taxon>Eukaryota</taxon>
        <taxon>Fungi</taxon>
        <taxon>Dikarya</taxon>
        <taxon>Ascomycota</taxon>
        <taxon>Pezizomycotina</taxon>
        <taxon>Eurotiomycetes</taxon>
        <taxon>Chaetothyriomycetidae</taxon>
        <taxon>Chaetothyriales</taxon>
        <taxon>Herpotrichiellaceae</taxon>
        <taxon>Exophiala</taxon>
    </lineage>
</organism>
<dbReference type="Pfam" id="PF00293">
    <property type="entry name" value="NUDIX"/>
    <property type="match status" value="1"/>
</dbReference>
<dbReference type="InterPro" id="IPR000086">
    <property type="entry name" value="NUDIX_hydrolase_dom"/>
</dbReference>
<dbReference type="GeneID" id="27355703"/>
<dbReference type="Gene3D" id="3.90.79.10">
    <property type="entry name" value="Nucleoside Triphosphate Pyrophosphohydrolase"/>
    <property type="match status" value="1"/>
</dbReference>
<name>A0A0D2C5X4_9EURO</name>
<dbReference type="SUPFAM" id="SSF55811">
    <property type="entry name" value="Nudix"/>
    <property type="match status" value="1"/>
</dbReference>
<evidence type="ECO:0000313" key="5">
    <source>
        <dbReference type="Proteomes" id="UP000053342"/>
    </source>
</evidence>
<gene>
    <name evidence="4" type="ORF">PV06_03629</name>
</gene>
<dbReference type="RefSeq" id="XP_016265443.1">
    <property type="nucleotide sequence ID" value="XM_016404438.1"/>
</dbReference>
<dbReference type="PANTHER" id="PTHR43736:SF1">
    <property type="entry name" value="DIHYDRONEOPTERIN TRIPHOSPHATE DIPHOSPHATASE"/>
    <property type="match status" value="1"/>
</dbReference>
<dbReference type="AlphaFoldDB" id="A0A0D2C5X4"/>
<keyword evidence="5" id="KW-1185">Reference proteome</keyword>
<evidence type="ECO:0000256" key="1">
    <source>
        <dbReference type="ARBA" id="ARBA00022801"/>
    </source>
</evidence>
<dbReference type="PROSITE" id="PS00893">
    <property type="entry name" value="NUDIX_BOX"/>
    <property type="match status" value="1"/>
</dbReference>
<dbReference type="CDD" id="cd02883">
    <property type="entry name" value="NUDIX_Hydrolase"/>
    <property type="match status" value="1"/>
</dbReference>
<dbReference type="InterPro" id="IPR020084">
    <property type="entry name" value="NUDIX_hydrolase_CS"/>
</dbReference>
<protein>
    <recommendedName>
        <fullName evidence="3">Nudix hydrolase domain-containing protein</fullName>
    </recommendedName>
</protein>